<evidence type="ECO:0000256" key="1">
    <source>
        <dbReference type="SAM" id="SignalP"/>
    </source>
</evidence>
<organism evidence="3 4">
    <name type="scientific">Glacieibacterium frigidum</name>
    <dbReference type="NCBI Taxonomy" id="2593303"/>
    <lineage>
        <taxon>Bacteria</taxon>
        <taxon>Pseudomonadati</taxon>
        <taxon>Pseudomonadota</taxon>
        <taxon>Alphaproteobacteria</taxon>
        <taxon>Sphingomonadales</taxon>
        <taxon>Sphingosinicellaceae</taxon>
        <taxon>Glacieibacterium</taxon>
    </lineage>
</organism>
<evidence type="ECO:0000313" key="4">
    <source>
        <dbReference type="Proteomes" id="UP000317894"/>
    </source>
</evidence>
<dbReference type="Proteomes" id="UP000317894">
    <property type="component" value="Unassembled WGS sequence"/>
</dbReference>
<keyword evidence="4" id="KW-1185">Reference proteome</keyword>
<dbReference type="Pfam" id="PF07589">
    <property type="entry name" value="PEP-CTERM"/>
    <property type="match status" value="1"/>
</dbReference>
<comment type="caution">
    <text evidence="3">The sequence shown here is derived from an EMBL/GenBank/DDBJ whole genome shotgun (WGS) entry which is preliminary data.</text>
</comment>
<proteinExistence type="predicted"/>
<dbReference type="EMBL" id="VJWA01000001">
    <property type="protein sequence ID" value="TRW16949.1"/>
    <property type="molecule type" value="Genomic_DNA"/>
</dbReference>
<evidence type="ECO:0000259" key="2">
    <source>
        <dbReference type="Pfam" id="PF07589"/>
    </source>
</evidence>
<dbReference type="RefSeq" id="WP_143554493.1">
    <property type="nucleotide sequence ID" value="NZ_VJWA01000001.1"/>
</dbReference>
<accession>A0A552UFI9</accession>
<dbReference type="NCBIfam" id="NF035944">
    <property type="entry name" value="PEPxxWA-CTERM"/>
    <property type="match status" value="1"/>
</dbReference>
<reference evidence="3 4" key="1">
    <citation type="submission" date="2019-07" db="EMBL/GenBank/DDBJ databases">
        <title>Novel species isolated from glacier.</title>
        <authorList>
            <person name="Liu Q."/>
            <person name="Xin Y.-H."/>
        </authorList>
    </citation>
    <scope>NUCLEOTIDE SEQUENCE [LARGE SCALE GENOMIC DNA]</scope>
    <source>
        <strain evidence="3 4">LB1R16</strain>
    </source>
</reference>
<feature type="chain" id="PRO_5021725903" evidence="1">
    <location>
        <begin position="21"/>
        <end position="187"/>
    </location>
</feature>
<gene>
    <name evidence="3" type="ORF">FMM06_01705</name>
</gene>
<dbReference type="NCBIfam" id="TIGR02595">
    <property type="entry name" value="PEP_CTERM"/>
    <property type="match status" value="1"/>
</dbReference>
<feature type="signal peptide" evidence="1">
    <location>
        <begin position="1"/>
        <end position="20"/>
    </location>
</feature>
<dbReference type="InterPro" id="IPR013424">
    <property type="entry name" value="Ice-binding_C"/>
</dbReference>
<dbReference type="AlphaFoldDB" id="A0A552UFI9"/>
<keyword evidence="1" id="KW-0732">Signal</keyword>
<dbReference type="OrthoDB" id="5781575at2"/>
<feature type="domain" description="Ice-binding protein C-terminal" evidence="2">
    <location>
        <begin position="157"/>
        <end position="182"/>
    </location>
</feature>
<sequence>MRIWNVAAIVVGLAATPALAEVQTVNLNVSFADTPFTYDFGGGNTITFTALSDFFNPAGVSTGGSTQIASLGAPFFNPPRPTSYFLDRGGSIGPDTLAQFIGYTTPAAVPFSISRGLVGLRFDLGQGFQYGYADVAGNTLFGVRFDTTPGVGVALAPVPEPGTWALMIGGFAAVGVMERRRRRVVAY</sequence>
<name>A0A552UFI9_9SPHN</name>
<protein>
    <submittedName>
        <fullName evidence="3">PEP-CTERM sorting domain-containing protein</fullName>
    </submittedName>
</protein>
<evidence type="ECO:0000313" key="3">
    <source>
        <dbReference type="EMBL" id="TRW16949.1"/>
    </source>
</evidence>